<reference evidence="2" key="1">
    <citation type="submission" date="2020-05" db="EMBL/GenBank/DDBJ databases">
        <authorList>
            <person name="Chiriac C."/>
            <person name="Salcher M."/>
            <person name="Ghai R."/>
            <person name="Kavagutti S V."/>
        </authorList>
    </citation>
    <scope>NUCLEOTIDE SEQUENCE</scope>
</reference>
<evidence type="ECO:0000256" key="1">
    <source>
        <dbReference type="SAM" id="Phobius"/>
    </source>
</evidence>
<protein>
    <submittedName>
        <fullName evidence="2">Unannotated protein</fullName>
    </submittedName>
</protein>
<gene>
    <name evidence="2" type="ORF">UFOPK1747_00134</name>
</gene>
<name>A0A6J6EHE3_9ZZZZ</name>
<accession>A0A6J6EHE3</accession>
<proteinExistence type="predicted"/>
<evidence type="ECO:0000313" key="2">
    <source>
        <dbReference type="EMBL" id="CAB4573753.1"/>
    </source>
</evidence>
<keyword evidence="1" id="KW-0472">Membrane</keyword>
<organism evidence="2">
    <name type="scientific">freshwater metagenome</name>
    <dbReference type="NCBI Taxonomy" id="449393"/>
    <lineage>
        <taxon>unclassified sequences</taxon>
        <taxon>metagenomes</taxon>
        <taxon>ecological metagenomes</taxon>
    </lineage>
</organism>
<dbReference type="AlphaFoldDB" id="A0A6J6EHE3"/>
<keyword evidence="1" id="KW-1133">Transmembrane helix</keyword>
<dbReference type="EMBL" id="CAEZTV010000007">
    <property type="protein sequence ID" value="CAB4573753.1"/>
    <property type="molecule type" value="Genomic_DNA"/>
</dbReference>
<feature type="transmembrane region" description="Helical" evidence="1">
    <location>
        <begin position="6"/>
        <end position="24"/>
    </location>
</feature>
<sequence length="117" mass="12243">MRNKWIARVLVLAVIVGVFMGFGFRVNHLQGGIGSALGSAQSSLAVYKHGTSAEVGSKIIVNVKDSGPELGIVKSATDTTVDVDLGDNFIRVEKSEVLGKLIAVIPFFGSVMGIVGL</sequence>
<keyword evidence="1" id="KW-0812">Transmembrane</keyword>